<feature type="region of interest" description="Disordered" evidence="1">
    <location>
        <begin position="68"/>
        <end position="92"/>
    </location>
</feature>
<comment type="caution">
    <text evidence="2">The sequence shown here is derived from an EMBL/GenBank/DDBJ whole genome shotgun (WGS) entry which is preliminary data.</text>
</comment>
<protein>
    <submittedName>
        <fullName evidence="2">Transcription factor 15-like protein</fullName>
    </submittedName>
</protein>
<dbReference type="Proteomes" id="UP001279410">
    <property type="component" value="Unassembled WGS sequence"/>
</dbReference>
<dbReference type="AlphaFoldDB" id="A0AAD3MYP5"/>
<keyword evidence="3" id="KW-1185">Reference proteome</keyword>
<gene>
    <name evidence="2" type="ORF">AKAME5_001388600</name>
</gene>
<sequence>MMAFTMLRPVWTHPFSYPPHLSLMLDDEEGNRTESDGSTDQDYSYCGTPGELSAGVWWWCISGTPLIPERDTGPRMSTQPSRRCGHVPPRNQ</sequence>
<accession>A0AAD3MYP5</accession>
<evidence type="ECO:0000313" key="3">
    <source>
        <dbReference type="Proteomes" id="UP001279410"/>
    </source>
</evidence>
<dbReference type="EMBL" id="BRZM01000050">
    <property type="protein sequence ID" value="GLD62137.1"/>
    <property type="molecule type" value="Genomic_DNA"/>
</dbReference>
<organism evidence="2 3">
    <name type="scientific">Lates japonicus</name>
    <name type="common">Japanese lates</name>
    <dbReference type="NCBI Taxonomy" id="270547"/>
    <lineage>
        <taxon>Eukaryota</taxon>
        <taxon>Metazoa</taxon>
        <taxon>Chordata</taxon>
        <taxon>Craniata</taxon>
        <taxon>Vertebrata</taxon>
        <taxon>Euteleostomi</taxon>
        <taxon>Actinopterygii</taxon>
        <taxon>Neopterygii</taxon>
        <taxon>Teleostei</taxon>
        <taxon>Neoteleostei</taxon>
        <taxon>Acanthomorphata</taxon>
        <taxon>Carangaria</taxon>
        <taxon>Carangaria incertae sedis</taxon>
        <taxon>Centropomidae</taxon>
        <taxon>Lates</taxon>
    </lineage>
</organism>
<evidence type="ECO:0000313" key="2">
    <source>
        <dbReference type="EMBL" id="GLD62137.1"/>
    </source>
</evidence>
<proteinExistence type="predicted"/>
<name>A0AAD3MYP5_LATJO</name>
<evidence type="ECO:0000256" key="1">
    <source>
        <dbReference type="SAM" id="MobiDB-lite"/>
    </source>
</evidence>
<reference evidence="2" key="1">
    <citation type="submission" date="2022-08" db="EMBL/GenBank/DDBJ databases">
        <title>Genome sequencing of akame (Lates japonicus).</title>
        <authorList>
            <person name="Hashiguchi Y."/>
            <person name="Takahashi H."/>
        </authorList>
    </citation>
    <scope>NUCLEOTIDE SEQUENCE</scope>
    <source>
        <strain evidence="2">Kochi</strain>
    </source>
</reference>